<gene>
    <name evidence="1" type="ORF">CA260_01380</name>
</gene>
<evidence type="ECO:0000313" key="1">
    <source>
        <dbReference type="EMBL" id="RAO76605.1"/>
    </source>
</evidence>
<dbReference type="AlphaFoldDB" id="A0A328P7N2"/>
<reference evidence="1 2" key="1">
    <citation type="journal article" date="2018" name="Genet. Mol. Biol.">
        <title>The genome sequence of Dyella jiangningensis FCAV SCS01 from a lignocellulose-decomposing microbial consortium metagenome reveals potential for biotechnological applications.</title>
        <authorList>
            <person name="Desiderato J.G."/>
            <person name="Alvarenga D.O."/>
            <person name="Constancio M.T.L."/>
            <person name="Alves L.M.C."/>
            <person name="Varani A.M."/>
        </authorList>
    </citation>
    <scope>NUCLEOTIDE SEQUENCE [LARGE SCALE GENOMIC DNA]</scope>
    <source>
        <strain evidence="1 2">FCAV SCS01</strain>
    </source>
</reference>
<evidence type="ECO:0000313" key="2">
    <source>
        <dbReference type="Proteomes" id="UP000248926"/>
    </source>
</evidence>
<accession>A0A328P7N2</accession>
<keyword evidence="2" id="KW-1185">Reference proteome</keyword>
<organism evidence="1 2">
    <name type="scientific">Dyella jiangningensis</name>
    <dbReference type="NCBI Taxonomy" id="1379159"/>
    <lineage>
        <taxon>Bacteria</taxon>
        <taxon>Pseudomonadati</taxon>
        <taxon>Pseudomonadota</taxon>
        <taxon>Gammaproteobacteria</taxon>
        <taxon>Lysobacterales</taxon>
        <taxon>Rhodanobacteraceae</taxon>
        <taxon>Dyella</taxon>
    </lineage>
</organism>
<dbReference type="RefSeq" id="WP_111980681.1">
    <property type="nucleotide sequence ID" value="NZ_NFZS01000001.1"/>
</dbReference>
<dbReference type="Proteomes" id="UP000248926">
    <property type="component" value="Unassembled WGS sequence"/>
</dbReference>
<proteinExistence type="predicted"/>
<protein>
    <submittedName>
        <fullName evidence="1">Uncharacterized protein</fullName>
    </submittedName>
</protein>
<comment type="caution">
    <text evidence="1">The sequence shown here is derived from an EMBL/GenBank/DDBJ whole genome shotgun (WGS) entry which is preliminary data.</text>
</comment>
<name>A0A328P7N2_9GAMM</name>
<dbReference type="EMBL" id="NFZS01000001">
    <property type="protein sequence ID" value="RAO76605.1"/>
    <property type="molecule type" value="Genomic_DNA"/>
</dbReference>
<sequence length="122" mass="14512">MKPHKPHTKGHRVDWNDPRLADLLRRSENWKLDNRGQYDPKDVQIHLGWAANTARDAVLVWERDQVMMLETRFAIPVGEHVRVDEPRGETMRTAWGIVVEGREGFREEDRENGIHLYWLHLR</sequence>
<dbReference type="OrthoDB" id="5959362at2"/>